<accession>A0A0A8YD77</accession>
<reference evidence="1" key="2">
    <citation type="journal article" date="2015" name="Data Brief">
        <title>Shoot transcriptome of the giant reed, Arundo donax.</title>
        <authorList>
            <person name="Barrero R.A."/>
            <person name="Guerrero F.D."/>
            <person name="Moolhuijzen P."/>
            <person name="Goolsby J.A."/>
            <person name="Tidwell J."/>
            <person name="Bellgard S.E."/>
            <person name="Bellgard M.I."/>
        </authorList>
    </citation>
    <scope>NUCLEOTIDE SEQUENCE</scope>
    <source>
        <tissue evidence="1">Shoot tissue taken approximately 20 cm above the soil surface</tissue>
    </source>
</reference>
<evidence type="ECO:0000313" key="1">
    <source>
        <dbReference type="EMBL" id="JAD23799.1"/>
    </source>
</evidence>
<proteinExistence type="predicted"/>
<name>A0A0A8YD77_ARUDO</name>
<reference evidence="1" key="1">
    <citation type="submission" date="2014-09" db="EMBL/GenBank/DDBJ databases">
        <authorList>
            <person name="Magalhaes I.L.F."/>
            <person name="Oliveira U."/>
            <person name="Santos F.R."/>
            <person name="Vidigal T.H.D.A."/>
            <person name="Brescovit A.D."/>
            <person name="Santos A.J."/>
        </authorList>
    </citation>
    <scope>NUCLEOTIDE SEQUENCE</scope>
    <source>
        <tissue evidence="1">Shoot tissue taken approximately 20 cm above the soil surface</tissue>
    </source>
</reference>
<dbReference type="AlphaFoldDB" id="A0A0A8YD77"/>
<sequence length="172" mass="20420">MDEDMILLPGDLCDRLQLEKNSTELVERSEHVSEDTVLGLPYEWGVWGYREGKMSRKVRHLKVSKQMTQLKRTRRNRTRPRSGDLFWWKEELEGGKMMGEPCWRKLNNTSKRKTSAFQKNCCWSSMDMVWTKIIPTLRNWPILCHIRYLNVFHHWQRDNLKLGGSANGILGR</sequence>
<dbReference type="EMBL" id="GBRH01274096">
    <property type="protein sequence ID" value="JAD23799.1"/>
    <property type="molecule type" value="Transcribed_RNA"/>
</dbReference>
<organism evidence="1">
    <name type="scientific">Arundo donax</name>
    <name type="common">Giant reed</name>
    <name type="synonym">Donax arundinaceus</name>
    <dbReference type="NCBI Taxonomy" id="35708"/>
    <lineage>
        <taxon>Eukaryota</taxon>
        <taxon>Viridiplantae</taxon>
        <taxon>Streptophyta</taxon>
        <taxon>Embryophyta</taxon>
        <taxon>Tracheophyta</taxon>
        <taxon>Spermatophyta</taxon>
        <taxon>Magnoliopsida</taxon>
        <taxon>Liliopsida</taxon>
        <taxon>Poales</taxon>
        <taxon>Poaceae</taxon>
        <taxon>PACMAD clade</taxon>
        <taxon>Arundinoideae</taxon>
        <taxon>Arundineae</taxon>
        <taxon>Arundo</taxon>
    </lineage>
</organism>
<protein>
    <submittedName>
        <fullName evidence="1">Uncharacterized protein</fullName>
    </submittedName>
</protein>